<dbReference type="Proteomes" id="UP001243420">
    <property type="component" value="Chromosome"/>
</dbReference>
<feature type="transmembrane region" description="Helical" evidence="6">
    <location>
        <begin position="193"/>
        <end position="214"/>
    </location>
</feature>
<feature type="transmembrane region" description="Helical" evidence="6">
    <location>
        <begin position="169"/>
        <end position="187"/>
    </location>
</feature>
<feature type="transmembrane region" description="Helical" evidence="6">
    <location>
        <begin position="250"/>
        <end position="281"/>
    </location>
</feature>
<reference evidence="7 8" key="1">
    <citation type="submission" date="2023-04" db="EMBL/GenBank/DDBJ databases">
        <title>Jannaschia ovalis sp. nov., a marine bacterium isolated from sea tidal flat.</title>
        <authorList>
            <person name="Kwon D.Y."/>
            <person name="Kim J.-J."/>
        </authorList>
    </citation>
    <scope>NUCLEOTIDE SEQUENCE [LARGE SCALE GENOMIC DNA]</scope>
    <source>
        <strain evidence="7 8">GRR-S6-38</strain>
    </source>
</reference>
<evidence type="ECO:0000313" key="8">
    <source>
        <dbReference type="Proteomes" id="UP001243420"/>
    </source>
</evidence>
<evidence type="ECO:0008006" key="9">
    <source>
        <dbReference type="Google" id="ProtNLM"/>
    </source>
</evidence>
<evidence type="ECO:0000256" key="3">
    <source>
        <dbReference type="ARBA" id="ARBA00022692"/>
    </source>
</evidence>
<keyword evidence="4 6" id="KW-1133">Transmembrane helix</keyword>
<feature type="transmembrane region" description="Helical" evidence="6">
    <location>
        <begin position="20"/>
        <end position="43"/>
    </location>
</feature>
<feature type="transmembrane region" description="Helical" evidence="6">
    <location>
        <begin position="404"/>
        <end position="420"/>
    </location>
</feature>
<keyword evidence="3 6" id="KW-0812">Transmembrane</keyword>
<keyword evidence="2" id="KW-1003">Cell membrane</keyword>
<evidence type="ECO:0000256" key="4">
    <source>
        <dbReference type="ARBA" id="ARBA00022989"/>
    </source>
</evidence>
<dbReference type="PANTHER" id="PTHR30250:SF11">
    <property type="entry name" value="O-ANTIGEN TRANSPORTER-RELATED"/>
    <property type="match status" value="1"/>
</dbReference>
<feature type="transmembrane region" description="Helical" evidence="6">
    <location>
        <begin position="302"/>
        <end position="327"/>
    </location>
</feature>
<evidence type="ECO:0000256" key="2">
    <source>
        <dbReference type="ARBA" id="ARBA00022475"/>
    </source>
</evidence>
<dbReference type="EMBL" id="CP122537">
    <property type="protein sequence ID" value="WGH78918.1"/>
    <property type="molecule type" value="Genomic_DNA"/>
</dbReference>
<feature type="transmembrane region" description="Helical" evidence="6">
    <location>
        <begin position="130"/>
        <end position="148"/>
    </location>
</feature>
<name>A0ABY8LEU1_9RHOB</name>
<evidence type="ECO:0000256" key="5">
    <source>
        <dbReference type="ARBA" id="ARBA00023136"/>
    </source>
</evidence>
<comment type="subcellular location">
    <subcellularLocation>
        <location evidence="1">Cell membrane</location>
        <topology evidence="1">Multi-pass membrane protein</topology>
    </subcellularLocation>
</comment>
<keyword evidence="8" id="KW-1185">Reference proteome</keyword>
<evidence type="ECO:0000256" key="6">
    <source>
        <dbReference type="SAM" id="Phobius"/>
    </source>
</evidence>
<dbReference type="PANTHER" id="PTHR30250">
    <property type="entry name" value="PST FAMILY PREDICTED COLANIC ACID TRANSPORTER"/>
    <property type="match status" value="1"/>
</dbReference>
<protein>
    <recommendedName>
        <fullName evidence="9">Membrane protein involved in the export of O-antigen and teichoic acid</fullName>
    </recommendedName>
</protein>
<proteinExistence type="predicted"/>
<dbReference type="InterPro" id="IPR050833">
    <property type="entry name" value="Poly_Biosynth_Transport"/>
</dbReference>
<sequence length="443" mass="46437">MVALSDLVSPEFRSLIGRAAVLVGTRFGGSLLTLVYTVLVARIATPEDFGLAMLGLSAALVASIPISLNIEGGSIRYLVAYRQSGASAKARGFLRFNLWVLLGLSGLLVLAAAAAWGAGLLGAATARDRVVLLVALAAPILAVTRVYGRHATALDAVLRGSVPRMLIRPSVFCLVLGVIWASDRTIAADTVMALFLVSAVLTALLQAWLLRGVFTFAPDGRADISDWRAWVGTGLMIAPLLLMRENLKNVIVVAAGLVLTTAEVGHLALALSVLGIVIFAVKSIDIVIGPRLSRAIQDGRRAAASIYLAGSGAIKLVGAILGLSLVLLLGDAIVAIFGRDYRPAGEVIAILFLIPVANAVFGPTDIVLNITGHRRTIFTVSLWSFAALVAFTALGGAIGALEGAAWGAGLAYAVQQWVLWRRCLREAAIDPSLLGIRRLFGRG</sequence>
<feature type="transmembrane region" description="Helical" evidence="6">
    <location>
        <begin position="96"/>
        <end position="118"/>
    </location>
</feature>
<gene>
    <name evidence="7" type="ORF">P8627_01250</name>
</gene>
<accession>A0ABY8LEU1</accession>
<keyword evidence="5 6" id="KW-0472">Membrane</keyword>
<dbReference type="RefSeq" id="WP_279965669.1">
    <property type="nucleotide sequence ID" value="NZ_CP122537.1"/>
</dbReference>
<feature type="transmembrane region" description="Helical" evidence="6">
    <location>
        <begin position="347"/>
        <end position="368"/>
    </location>
</feature>
<organism evidence="7 8">
    <name type="scientific">Jannaschia ovalis</name>
    <dbReference type="NCBI Taxonomy" id="3038773"/>
    <lineage>
        <taxon>Bacteria</taxon>
        <taxon>Pseudomonadati</taxon>
        <taxon>Pseudomonadota</taxon>
        <taxon>Alphaproteobacteria</taxon>
        <taxon>Rhodobacterales</taxon>
        <taxon>Roseobacteraceae</taxon>
        <taxon>Jannaschia</taxon>
    </lineage>
</organism>
<evidence type="ECO:0000313" key="7">
    <source>
        <dbReference type="EMBL" id="WGH78918.1"/>
    </source>
</evidence>
<feature type="transmembrane region" description="Helical" evidence="6">
    <location>
        <begin position="380"/>
        <end position="398"/>
    </location>
</feature>
<feature type="transmembrane region" description="Helical" evidence="6">
    <location>
        <begin position="226"/>
        <end position="244"/>
    </location>
</feature>
<evidence type="ECO:0000256" key="1">
    <source>
        <dbReference type="ARBA" id="ARBA00004651"/>
    </source>
</evidence>